<reference evidence="1 2" key="2">
    <citation type="journal article" date="2017" name="Syst. Appl. Microbiol.">
        <title>Soybeans inoculated with root zone soils of Canadian native legumes harbour diverse and novel Bradyrhizobium spp. that possess agricultural potential.</title>
        <authorList>
            <person name="Bromfield E.S.P."/>
            <person name="Cloutier S."/>
            <person name="Tambong J.T."/>
            <person name="Tran Thi T.V."/>
        </authorList>
    </citation>
    <scope>NUCLEOTIDE SEQUENCE [LARGE SCALE GENOMIC DNA]</scope>
    <source>
        <strain evidence="1 2">OO99</strain>
    </source>
</reference>
<protein>
    <submittedName>
        <fullName evidence="1">Uncharacterized protein</fullName>
    </submittedName>
</protein>
<name>A0A2U8P361_9BRAD</name>
<sequence length="73" mass="8200">MQLISPLVLEQGLRLLINKSIKLSERSLNQARRATTLLSRGMQDGFSRRAAQHGRHLVSVQQCTAALYQPTQI</sequence>
<accession>A0A2U8P361</accession>
<organism evidence="1 2">
    <name type="scientific">Bradyrhizobium ottawaense</name>
    <dbReference type="NCBI Taxonomy" id="931866"/>
    <lineage>
        <taxon>Bacteria</taxon>
        <taxon>Pseudomonadati</taxon>
        <taxon>Pseudomonadota</taxon>
        <taxon>Alphaproteobacteria</taxon>
        <taxon>Hyphomicrobiales</taxon>
        <taxon>Nitrobacteraceae</taxon>
        <taxon>Bradyrhizobium</taxon>
    </lineage>
</organism>
<dbReference type="AlphaFoldDB" id="A0A2U8P361"/>
<evidence type="ECO:0000313" key="1">
    <source>
        <dbReference type="EMBL" id="AWL92116.1"/>
    </source>
</evidence>
<reference evidence="1 2" key="1">
    <citation type="journal article" date="2014" name="Int. J. Syst. Evol. Microbiol.">
        <title>Bradyrhizobium ottawaense sp. nov., a symbiotic nitrogen fixing bacterium from root nodules of soybeans in Canada.</title>
        <authorList>
            <person name="Yu X."/>
            <person name="Cloutier S."/>
            <person name="Tambong J.T."/>
            <person name="Bromfield E.S."/>
        </authorList>
    </citation>
    <scope>NUCLEOTIDE SEQUENCE [LARGE SCALE GENOMIC DNA]</scope>
    <source>
        <strain evidence="1 2">OO99</strain>
    </source>
</reference>
<proteinExistence type="predicted"/>
<gene>
    <name evidence="1" type="ORF">CIT37_07815</name>
</gene>
<dbReference type="Proteomes" id="UP000215703">
    <property type="component" value="Chromosome"/>
</dbReference>
<evidence type="ECO:0000313" key="2">
    <source>
        <dbReference type="Proteomes" id="UP000215703"/>
    </source>
</evidence>
<dbReference type="EMBL" id="CP029425">
    <property type="protein sequence ID" value="AWL92116.1"/>
    <property type="molecule type" value="Genomic_DNA"/>
</dbReference>